<proteinExistence type="predicted"/>
<dbReference type="AlphaFoldDB" id="A0A6H5G3D5"/>
<protein>
    <submittedName>
        <fullName evidence="1">Uncharacterized protein</fullName>
    </submittedName>
</protein>
<dbReference type="EMBL" id="CADCXU010004589">
    <property type="protein sequence ID" value="CAA9996366.1"/>
    <property type="molecule type" value="Genomic_DNA"/>
</dbReference>
<reference evidence="1 2" key="1">
    <citation type="submission" date="2020-02" db="EMBL/GenBank/DDBJ databases">
        <authorList>
            <person name="Ferguson B K."/>
        </authorList>
    </citation>
    <scope>NUCLEOTIDE SEQUENCE [LARGE SCALE GENOMIC DNA]</scope>
</reference>
<gene>
    <name evidence="1" type="ORF">NTEN_LOCUS2907</name>
</gene>
<evidence type="ECO:0000313" key="1">
    <source>
        <dbReference type="EMBL" id="CAA9996366.1"/>
    </source>
</evidence>
<keyword evidence="2" id="KW-1185">Reference proteome</keyword>
<dbReference type="Proteomes" id="UP000479000">
    <property type="component" value="Unassembled WGS sequence"/>
</dbReference>
<sequence length="127" mass="14910">MKLVEIFKCDFLSSTPVWNGPLWLSTPKICDIYYICHIFGIVKYIKIRSLLIRLKVLSPWINTILCYNASPPFHPLAESNPPSASAEAFHFSEVISTPTTPYFLMEIGMRIRRRIRMRILRRIRIRI</sequence>
<name>A0A6H5G3D5_9HEMI</name>
<accession>A0A6H5G3D5</accession>
<organism evidence="1 2">
    <name type="scientific">Nesidiocoris tenuis</name>
    <dbReference type="NCBI Taxonomy" id="355587"/>
    <lineage>
        <taxon>Eukaryota</taxon>
        <taxon>Metazoa</taxon>
        <taxon>Ecdysozoa</taxon>
        <taxon>Arthropoda</taxon>
        <taxon>Hexapoda</taxon>
        <taxon>Insecta</taxon>
        <taxon>Pterygota</taxon>
        <taxon>Neoptera</taxon>
        <taxon>Paraneoptera</taxon>
        <taxon>Hemiptera</taxon>
        <taxon>Heteroptera</taxon>
        <taxon>Panheteroptera</taxon>
        <taxon>Cimicomorpha</taxon>
        <taxon>Miridae</taxon>
        <taxon>Dicyphina</taxon>
        <taxon>Nesidiocoris</taxon>
    </lineage>
</organism>
<evidence type="ECO:0000313" key="2">
    <source>
        <dbReference type="Proteomes" id="UP000479000"/>
    </source>
</evidence>